<evidence type="ECO:0000256" key="1">
    <source>
        <dbReference type="SAM" id="Phobius"/>
    </source>
</evidence>
<dbReference type="EMBL" id="CP001291">
    <property type="protein sequence ID" value="ACK73354.1"/>
    <property type="molecule type" value="Genomic_DNA"/>
</dbReference>
<dbReference type="RefSeq" id="WP_015956934.1">
    <property type="nucleotide sequence ID" value="NC_011729.1"/>
</dbReference>
<dbReference type="STRING" id="65393.PCC7424_5001"/>
<name>B7KFM9_GLOC7</name>
<keyword evidence="3" id="KW-1185">Reference proteome</keyword>
<keyword evidence="1" id="KW-0812">Transmembrane</keyword>
<evidence type="ECO:0008006" key="4">
    <source>
        <dbReference type="Google" id="ProtNLM"/>
    </source>
</evidence>
<organism evidence="2 3">
    <name type="scientific">Gloeothece citriformis (strain PCC 7424)</name>
    <name type="common">Cyanothece sp. (strain PCC 7424)</name>
    <dbReference type="NCBI Taxonomy" id="65393"/>
    <lineage>
        <taxon>Bacteria</taxon>
        <taxon>Bacillati</taxon>
        <taxon>Cyanobacteriota</taxon>
        <taxon>Cyanophyceae</taxon>
        <taxon>Oscillatoriophycideae</taxon>
        <taxon>Chroococcales</taxon>
        <taxon>Aphanothecaceae</taxon>
        <taxon>Gloeothece</taxon>
        <taxon>Gloeothece citriformis</taxon>
    </lineage>
</organism>
<dbReference type="OrthoDB" id="573435at2"/>
<protein>
    <recommendedName>
        <fullName evidence="4">Prepilin-type N-terminal cleavage/methylation domain-containing protein</fullName>
    </recommendedName>
</protein>
<evidence type="ECO:0000313" key="3">
    <source>
        <dbReference type="Proteomes" id="UP000002384"/>
    </source>
</evidence>
<keyword evidence="1" id="KW-1133">Transmembrane helix</keyword>
<sequence length="184" mass="20684">MLRLGKKSLEQGFTLVEVLVAILLTTIFITMTAQLIVMNAPSKINNKTDSQSSVWIQQDQEKIIAMANTIASSPTVCTNLHESYAVKLWRQLENEPTSPLPGKNEANGIILEDTGSNYAHPDFSLQKRLSTATPKVYKLQRNYTITTEQADVLMINYAIIDPDTNEKITETSFEIKSNLYQNCR</sequence>
<dbReference type="NCBIfam" id="TIGR02532">
    <property type="entry name" value="IV_pilin_GFxxxE"/>
    <property type="match status" value="1"/>
</dbReference>
<proteinExistence type="predicted"/>
<reference evidence="3" key="1">
    <citation type="journal article" date="2011" name="MBio">
        <title>Novel metabolic attributes of the genus Cyanothece, comprising a group of unicellular nitrogen-fixing Cyanobacteria.</title>
        <authorList>
            <person name="Bandyopadhyay A."/>
            <person name="Elvitigala T."/>
            <person name="Welsh E."/>
            <person name="Stockel J."/>
            <person name="Liberton M."/>
            <person name="Min H."/>
            <person name="Sherman L.A."/>
            <person name="Pakrasi H.B."/>
        </authorList>
    </citation>
    <scope>NUCLEOTIDE SEQUENCE [LARGE SCALE GENOMIC DNA]</scope>
    <source>
        <strain evidence="3">PCC 7424</strain>
    </source>
</reference>
<dbReference type="KEGG" id="cyc:PCC7424_5001"/>
<evidence type="ECO:0000313" key="2">
    <source>
        <dbReference type="EMBL" id="ACK73354.1"/>
    </source>
</evidence>
<gene>
    <name evidence="2" type="ordered locus">PCC7424_5001</name>
</gene>
<keyword evidence="1" id="KW-0472">Membrane</keyword>
<dbReference type="Proteomes" id="UP000002384">
    <property type="component" value="Chromosome"/>
</dbReference>
<dbReference type="InterPro" id="IPR012902">
    <property type="entry name" value="N_methyl_site"/>
</dbReference>
<dbReference type="Pfam" id="PF07963">
    <property type="entry name" value="N_methyl"/>
    <property type="match status" value="1"/>
</dbReference>
<dbReference type="HOGENOM" id="CLU_1465918_0_0_3"/>
<accession>B7KFM9</accession>
<dbReference type="PROSITE" id="PS00409">
    <property type="entry name" value="PROKAR_NTER_METHYL"/>
    <property type="match status" value="1"/>
</dbReference>
<feature type="transmembrane region" description="Helical" evidence="1">
    <location>
        <begin position="12"/>
        <end position="37"/>
    </location>
</feature>
<dbReference type="AlphaFoldDB" id="B7KFM9"/>